<reference evidence="2 3" key="1">
    <citation type="journal article" date="2009" name="Stand. Genomic Sci.">
        <title>Complete genome sequence of Pirellula staleyi type strain (ATCC 27377).</title>
        <authorList>
            <person name="Clum A."/>
            <person name="Tindall B.J."/>
            <person name="Sikorski J."/>
            <person name="Ivanova N."/>
            <person name="Mavrommatis K."/>
            <person name="Lucas S."/>
            <person name="Glavina del Rio T."/>
            <person name="Nolan M."/>
            <person name="Chen F."/>
            <person name="Tice H."/>
            <person name="Pitluck S."/>
            <person name="Cheng J.F."/>
            <person name="Chertkov O."/>
            <person name="Brettin T."/>
            <person name="Han C."/>
            <person name="Detter J.C."/>
            <person name="Kuske C."/>
            <person name="Bruce D."/>
            <person name="Goodwin L."/>
            <person name="Ovchinikova G."/>
            <person name="Pati A."/>
            <person name="Mikhailova N."/>
            <person name="Chen A."/>
            <person name="Palaniappan K."/>
            <person name="Land M."/>
            <person name="Hauser L."/>
            <person name="Chang Y.J."/>
            <person name="Jeffries C.D."/>
            <person name="Chain P."/>
            <person name="Rohde M."/>
            <person name="Goker M."/>
            <person name="Bristow J."/>
            <person name="Eisen J.A."/>
            <person name="Markowitz V."/>
            <person name="Hugenholtz P."/>
            <person name="Kyrpides N.C."/>
            <person name="Klenk H.P."/>
            <person name="Lapidus A."/>
        </authorList>
    </citation>
    <scope>NUCLEOTIDE SEQUENCE [LARGE SCALE GENOMIC DNA]</scope>
    <source>
        <strain evidence="3">ATCC 27377 / DSM 6068 / ICPB 4128</strain>
    </source>
</reference>
<organism evidence="2 3">
    <name type="scientific">Pirellula staleyi (strain ATCC 27377 / DSM 6068 / ICPB 4128)</name>
    <name type="common">Pirella staleyi</name>
    <dbReference type="NCBI Taxonomy" id="530564"/>
    <lineage>
        <taxon>Bacteria</taxon>
        <taxon>Pseudomonadati</taxon>
        <taxon>Planctomycetota</taxon>
        <taxon>Planctomycetia</taxon>
        <taxon>Pirellulales</taxon>
        <taxon>Pirellulaceae</taxon>
        <taxon>Pirellula</taxon>
    </lineage>
</organism>
<dbReference type="OrthoDB" id="9811589at2"/>
<proteinExistence type="predicted"/>
<dbReference type="Pfam" id="PF13649">
    <property type="entry name" value="Methyltransf_25"/>
    <property type="match status" value="1"/>
</dbReference>
<dbReference type="eggNOG" id="COG0500">
    <property type="taxonomic scope" value="Bacteria"/>
</dbReference>
<dbReference type="HOGENOM" id="CLU_1048325_0_0_0"/>
<dbReference type="AlphaFoldDB" id="D2QZ45"/>
<keyword evidence="2" id="KW-0808">Transferase</keyword>
<keyword evidence="3" id="KW-1185">Reference proteome</keyword>
<feature type="domain" description="Methyltransferase" evidence="1">
    <location>
        <begin position="46"/>
        <end position="141"/>
    </location>
</feature>
<dbReference type="EMBL" id="CP001848">
    <property type="protein sequence ID" value="ADB18237.1"/>
    <property type="molecule type" value="Genomic_DNA"/>
</dbReference>
<dbReference type="Gene3D" id="3.40.50.150">
    <property type="entry name" value="Vaccinia Virus protein VP39"/>
    <property type="match status" value="1"/>
</dbReference>
<name>D2QZ45_PIRSD</name>
<sequence length="260" mass="30167">MTNDKPRNLYDYPRYYDLVFGSDWKPEFHFLHQAFAKYVRGEVKRVFEPACGTGRLLFRFARAGLDSWGLDLNPHAVDYCNRRLKNYRLPETAWVGNMADFTVKKKFDAAFNTINSFRHLLSEADALAHLQCMAESLKRGGIYVLGLHLAPLEGEPITEERWGARRGNLAINTHLATFDLDLKKRTERCTMTMLVYTPTQQFQIVDELVFRTYTAAQMRKLITAVPEFEIADVYDFSYRIKRPITIGPDTQDVVLILRKK</sequence>
<dbReference type="InterPro" id="IPR029063">
    <property type="entry name" value="SAM-dependent_MTases_sf"/>
</dbReference>
<evidence type="ECO:0000313" key="2">
    <source>
        <dbReference type="EMBL" id="ADB18237.1"/>
    </source>
</evidence>
<dbReference type="KEGG" id="psl:Psta_3576"/>
<evidence type="ECO:0000259" key="1">
    <source>
        <dbReference type="Pfam" id="PF13649"/>
    </source>
</evidence>
<dbReference type="STRING" id="530564.Psta_3576"/>
<dbReference type="GO" id="GO:0032259">
    <property type="term" value="P:methylation"/>
    <property type="evidence" value="ECO:0007669"/>
    <property type="project" value="UniProtKB-KW"/>
</dbReference>
<keyword evidence="2" id="KW-0489">Methyltransferase</keyword>
<gene>
    <name evidence="2" type="ordered locus">Psta_3576</name>
</gene>
<dbReference type="CDD" id="cd02440">
    <property type="entry name" value="AdoMet_MTases"/>
    <property type="match status" value="1"/>
</dbReference>
<protein>
    <submittedName>
        <fullName evidence="2">Methyltransferase type 12</fullName>
    </submittedName>
</protein>
<dbReference type="InterPro" id="IPR041698">
    <property type="entry name" value="Methyltransf_25"/>
</dbReference>
<dbReference type="SUPFAM" id="SSF53335">
    <property type="entry name" value="S-adenosyl-L-methionine-dependent methyltransferases"/>
    <property type="match status" value="1"/>
</dbReference>
<accession>D2QZ45</accession>
<dbReference type="Proteomes" id="UP000001887">
    <property type="component" value="Chromosome"/>
</dbReference>
<dbReference type="GO" id="GO:0008168">
    <property type="term" value="F:methyltransferase activity"/>
    <property type="evidence" value="ECO:0007669"/>
    <property type="project" value="UniProtKB-KW"/>
</dbReference>
<dbReference type="Gene3D" id="2.20.25.110">
    <property type="entry name" value="S-adenosyl-L-methionine-dependent methyltransferases"/>
    <property type="match status" value="1"/>
</dbReference>
<evidence type="ECO:0000313" key="3">
    <source>
        <dbReference type="Proteomes" id="UP000001887"/>
    </source>
</evidence>